<keyword evidence="2" id="KW-0964">Secreted</keyword>
<feature type="domain" description="UPAR/Ly6" evidence="4">
    <location>
        <begin position="119"/>
        <end position="202"/>
    </location>
</feature>
<comment type="subcellular location">
    <subcellularLocation>
        <location evidence="1">Secreted</location>
    </subcellularLocation>
</comment>
<evidence type="ECO:0000256" key="3">
    <source>
        <dbReference type="SAM" id="SignalP"/>
    </source>
</evidence>
<dbReference type="Pfam" id="PF00021">
    <property type="entry name" value="UPAR_LY6"/>
    <property type="match status" value="4"/>
</dbReference>
<name>A0AAD1WMX7_PELCU</name>
<dbReference type="InterPro" id="IPR050918">
    <property type="entry name" value="CNF-like_PLA2_Inhibitor"/>
</dbReference>
<dbReference type="SUPFAM" id="SSF57302">
    <property type="entry name" value="Snake toxin-like"/>
    <property type="match status" value="2"/>
</dbReference>
<dbReference type="InterPro" id="IPR016054">
    <property type="entry name" value="LY6_UPA_recep-like"/>
</dbReference>
<gene>
    <name evidence="5" type="ORF">PECUL_23A035437</name>
</gene>
<dbReference type="InterPro" id="IPR045860">
    <property type="entry name" value="Snake_toxin-like_sf"/>
</dbReference>
<feature type="domain" description="UPAR/Ly6" evidence="4">
    <location>
        <begin position="17"/>
        <end position="63"/>
    </location>
</feature>
<dbReference type="PANTHER" id="PTHR20914:SF9">
    <property type="entry name" value="COILED, ISOFORM A"/>
    <property type="match status" value="1"/>
</dbReference>
<feature type="signal peptide" evidence="3">
    <location>
        <begin position="1"/>
        <end position="21"/>
    </location>
</feature>
<dbReference type="GO" id="GO:0005576">
    <property type="term" value="C:extracellular region"/>
    <property type="evidence" value="ECO:0007669"/>
    <property type="project" value="UniProtKB-SubCell"/>
</dbReference>
<accession>A0AAD1WMX7</accession>
<feature type="domain" description="UPAR/Ly6" evidence="4">
    <location>
        <begin position="216"/>
        <end position="275"/>
    </location>
</feature>
<protein>
    <recommendedName>
        <fullName evidence="4">UPAR/Ly6 domain-containing protein</fullName>
    </recommendedName>
</protein>
<dbReference type="Proteomes" id="UP001295444">
    <property type="component" value="Chromosome 10"/>
</dbReference>
<dbReference type="PANTHER" id="PTHR20914">
    <property type="entry name" value="LY6/PLAUR DOMAIN-CONTAINING PROTEIN 8"/>
    <property type="match status" value="1"/>
</dbReference>
<dbReference type="EMBL" id="OW240921">
    <property type="protein sequence ID" value="CAH2318737.1"/>
    <property type="molecule type" value="Genomic_DNA"/>
</dbReference>
<evidence type="ECO:0000256" key="1">
    <source>
        <dbReference type="ARBA" id="ARBA00004613"/>
    </source>
</evidence>
<evidence type="ECO:0000259" key="4">
    <source>
        <dbReference type="Pfam" id="PF00021"/>
    </source>
</evidence>
<reference evidence="5" key="1">
    <citation type="submission" date="2022-03" db="EMBL/GenBank/DDBJ databases">
        <authorList>
            <person name="Alioto T."/>
            <person name="Alioto T."/>
            <person name="Gomez Garrido J."/>
        </authorList>
    </citation>
    <scope>NUCLEOTIDE SEQUENCE</scope>
</reference>
<organism evidence="5 6">
    <name type="scientific">Pelobates cultripes</name>
    <name type="common">Western spadefoot toad</name>
    <dbReference type="NCBI Taxonomy" id="61616"/>
    <lineage>
        <taxon>Eukaryota</taxon>
        <taxon>Metazoa</taxon>
        <taxon>Chordata</taxon>
        <taxon>Craniata</taxon>
        <taxon>Vertebrata</taxon>
        <taxon>Euteleostomi</taxon>
        <taxon>Amphibia</taxon>
        <taxon>Batrachia</taxon>
        <taxon>Anura</taxon>
        <taxon>Pelobatoidea</taxon>
        <taxon>Pelobatidae</taxon>
        <taxon>Pelobates</taxon>
    </lineage>
</organism>
<dbReference type="AlphaFoldDB" id="A0AAD1WMX7"/>
<feature type="chain" id="PRO_5042181601" description="UPAR/Ly6 domain-containing protein" evidence="3">
    <location>
        <begin position="22"/>
        <end position="301"/>
    </location>
</feature>
<keyword evidence="3" id="KW-0732">Signal</keyword>
<dbReference type="Gene3D" id="2.10.60.10">
    <property type="entry name" value="CD59"/>
    <property type="match status" value="2"/>
</dbReference>
<evidence type="ECO:0000256" key="2">
    <source>
        <dbReference type="ARBA" id="ARBA00022525"/>
    </source>
</evidence>
<dbReference type="CDD" id="cd23572">
    <property type="entry name" value="TFP_LU_ECD_PINLYP_rpt2"/>
    <property type="match status" value="1"/>
</dbReference>
<feature type="domain" description="UPAR/Ly6" evidence="4">
    <location>
        <begin position="77"/>
        <end position="114"/>
    </location>
</feature>
<evidence type="ECO:0000313" key="5">
    <source>
        <dbReference type="EMBL" id="CAH2318737.1"/>
    </source>
</evidence>
<proteinExistence type="predicted"/>
<sequence>MANHVMLFGFLFAFLATGNQTLTSFTRSCNDDPYRCDKDLQMVGGIQNTFITTTCCNTDNCNKHEIQVSEHNNTVNGRLCEVCYGLDSYNCNINGYIECRGDQTDCVDIAVTLEKIGSSLTCMQCSTVSETSCRGAPHVCNKNDTSCIDILEITKVGNQTLIGFTRSCNDDPYRCDKDFQMVGGIKNTFITTTCCNTDNCNKHEIQVSEHNNTVNGRLCEVCYGMDSYNCNINGYIQCRGDQTECVDIAVTLEKIDSSILKFSLKGCATPEACTLGPKIIPAAKITEKKRLSCSPAKRIVQ</sequence>
<keyword evidence="6" id="KW-1185">Reference proteome</keyword>
<evidence type="ECO:0000313" key="6">
    <source>
        <dbReference type="Proteomes" id="UP001295444"/>
    </source>
</evidence>